<dbReference type="Proteomes" id="UP001234178">
    <property type="component" value="Unassembled WGS sequence"/>
</dbReference>
<name>A0ABR0AA94_9CRUS</name>
<keyword evidence="1" id="KW-1133">Transmembrane helix</keyword>
<keyword evidence="3" id="KW-1185">Reference proteome</keyword>
<evidence type="ECO:0000313" key="2">
    <source>
        <dbReference type="EMBL" id="KAK4021989.1"/>
    </source>
</evidence>
<gene>
    <name evidence="2" type="ORF">OUZ56_007476</name>
</gene>
<reference evidence="2 3" key="1">
    <citation type="journal article" date="2023" name="Nucleic Acids Res.">
        <title>The hologenome of Daphnia magna reveals possible DNA methylation and microbiome-mediated evolution of the host genome.</title>
        <authorList>
            <person name="Chaturvedi A."/>
            <person name="Li X."/>
            <person name="Dhandapani V."/>
            <person name="Marshall H."/>
            <person name="Kissane S."/>
            <person name="Cuenca-Cambronero M."/>
            <person name="Asole G."/>
            <person name="Calvet F."/>
            <person name="Ruiz-Romero M."/>
            <person name="Marangio P."/>
            <person name="Guigo R."/>
            <person name="Rago D."/>
            <person name="Mirbahai L."/>
            <person name="Eastwood N."/>
            <person name="Colbourne J.K."/>
            <person name="Zhou J."/>
            <person name="Mallon E."/>
            <person name="Orsini L."/>
        </authorList>
    </citation>
    <scope>NUCLEOTIDE SEQUENCE [LARGE SCALE GENOMIC DNA]</scope>
    <source>
        <strain evidence="2">LRV0_1</strain>
    </source>
</reference>
<comment type="caution">
    <text evidence="2">The sequence shown here is derived from an EMBL/GenBank/DDBJ whole genome shotgun (WGS) entry which is preliminary data.</text>
</comment>
<organism evidence="2 3">
    <name type="scientific">Daphnia magna</name>
    <dbReference type="NCBI Taxonomy" id="35525"/>
    <lineage>
        <taxon>Eukaryota</taxon>
        <taxon>Metazoa</taxon>
        <taxon>Ecdysozoa</taxon>
        <taxon>Arthropoda</taxon>
        <taxon>Crustacea</taxon>
        <taxon>Branchiopoda</taxon>
        <taxon>Diplostraca</taxon>
        <taxon>Cladocera</taxon>
        <taxon>Anomopoda</taxon>
        <taxon>Daphniidae</taxon>
        <taxon>Daphnia</taxon>
    </lineage>
</organism>
<evidence type="ECO:0000256" key="1">
    <source>
        <dbReference type="SAM" id="Phobius"/>
    </source>
</evidence>
<feature type="transmembrane region" description="Helical" evidence="1">
    <location>
        <begin position="125"/>
        <end position="148"/>
    </location>
</feature>
<feature type="transmembrane region" description="Helical" evidence="1">
    <location>
        <begin position="160"/>
        <end position="177"/>
    </location>
</feature>
<accession>A0ABR0AA94</accession>
<keyword evidence="1" id="KW-0812">Transmembrane</keyword>
<keyword evidence="1" id="KW-0472">Membrane</keyword>
<proteinExistence type="predicted"/>
<protein>
    <submittedName>
        <fullName evidence="2">Uncharacterized protein</fullName>
    </submittedName>
</protein>
<evidence type="ECO:0000313" key="3">
    <source>
        <dbReference type="Proteomes" id="UP001234178"/>
    </source>
</evidence>
<sequence length="182" mass="20661">MWTTAEFESSGHYRYINHANLQEMLWNATVSDTDHCAEGSDFSALILHATPYLYPFSIIDWHLVHHVAKRWYKVDNRPDGKDGSSTRSSRNNYDSLLLRNHPGLYLVICLIIGTHTDRSRVRVSILPVLVVLGASLTCCQLIVLDVNANPDSQLNDLRHFICILSFFTAFSASFLPWPTPIT</sequence>
<dbReference type="EMBL" id="JAOYFB010000037">
    <property type="protein sequence ID" value="KAK4021989.1"/>
    <property type="molecule type" value="Genomic_DNA"/>
</dbReference>